<evidence type="ECO:0000259" key="1">
    <source>
        <dbReference type="Pfam" id="PF06812"/>
    </source>
</evidence>
<name>A0A6J5GHV3_9BURK</name>
<dbReference type="InterPro" id="IPR017740">
    <property type="entry name" value="TssA-like"/>
</dbReference>
<dbReference type="AlphaFoldDB" id="A0A6J5GHV3"/>
<reference evidence="2 3" key="1">
    <citation type="submission" date="2020-04" db="EMBL/GenBank/DDBJ databases">
        <authorList>
            <person name="De Canck E."/>
        </authorList>
    </citation>
    <scope>NUCLEOTIDE SEQUENCE [LARGE SCALE GENOMIC DNA]</scope>
    <source>
        <strain evidence="2 3">LMG 28688</strain>
    </source>
</reference>
<dbReference type="Pfam" id="PF06812">
    <property type="entry name" value="ImpA_N"/>
    <property type="match status" value="1"/>
</dbReference>
<feature type="domain" description="ImpA N-terminal" evidence="1">
    <location>
        <begin position="3"/>
        <end position="118"/>
    </location>
</feature>
<organism evidence="2 3">
    <name type="scientific">Paraburkholderia caffeinitolerans</name>
    <dbReference type="NCBI Taxonomy" id="1723730"/>
    <lineage>
        <taxon>Bacteria</taxon>
        <taxon>Pseudomonadati</taxon>
        <taxon>Pseudomonadota</taxon>
        <taxon>Betaproteobacteria</taxon>
        <taxon>Burkholderiales</taxon>
        <taxon>Burkholderiaceae</taxon>
        <taxon>Paraburkholderia</taxon>
    </lineage>
</organism>
<dbReference type="RefSeq" id="WP_377728714.1">
    <property type="nucleotide sequence ID" value="NZ_JBHSGE010000001.1"/>
</dbReference>
<evidence type="ECO:0000313" key="3">
    <source>
        <dbReference type="Proteomes" id="UP000494119"/>
    </source>
</evidence>
<gene>
    <name evidence="2" type="ORF">LMG28688_04909</name>
</gene>
<accession>A0A6J5GHV3</accession>
<keyword evidence="3" id="KW-1185">Reference proteome</keyword>
<sequence length="325" mass="34937">MGDCGENLEYDAAFIELERTVTGIGDQQYGDTVIAAIAPDWQLVRQQGQALLQRSKDLRVVAWLTRAWMESAGLKGYAKGLALAADLLDNHWAGVHPRIELDDNGQPDPFSRANALQAFFSQEALGARARAASLLQVRGVDLSLRKAGALLDGSTEQDGGITRQELCVALNAERASLDVAGELLAHIENLRHIVSACLDETWVPDTSAVEKPLRAVFSLLAEATANDVAATAQPDTIVSAAPSAASNRSLASSSHTGEVRSRDDASLLLEKVCLYLEACEPAHPSSLLIRRAQRLLHMTFYEIIRDMTPEAIPHIDLLAGLGGNG</sequence>
<dbReference type="NCBIfam" id="TIGR03363">
    <property type="entry name" value="VI_chp_8"/>
    <property type="match status" value="1"/>
</dbReference>
<dbReference type="InterPro" id="IPR010657">
    <property type="entry name" value="ImpA_N"/>
</dbReference>
<dbReference type="EMBL" id="CADIKL010000029">
    <property type="protein sequence ID" value="CAB3799300.1"/>
    <property type="molecule type" value="Genomic_DNA"/>
</dbReference>
<dbReference type="PANTHER" id="PTHR37951">
    <property type="entry name" value="CYTOPLASMIC PROTEIN-RELATED"/>
    <property type="match status" value="1"/>
</dbReference>
<dbReference type="Proteomes" id="UP000494119">
    <property type="component" value="Unassembled WGS sequence"/>
</dbReference>
<protein>
    <recommendedName>
        <fullName evidence="1">ImpA N-terminal domain-containing protein</fullName>
    </recommendedName>
</protein>
<dbReference type="PANTHER" id="PTHR37951:SF1">
    <property type="entry name" value="TYPE VI SECRETION SYSTEM COMPONENT TSSA1"/>
    <property type="match status" value="1"/>
</dbReference>
<proteinExistence type="predicted"/>
<evidence type="ECO:0000313" key="2">
    <source>
        <dbReference type="EMBL" id="CAB3799300.1"/>
    </source>
</evidence>